<dbReference type="Proteomes" id="UP000006731">
    <property type="component" value="Chromosome"/>
</dbReference>
<accession>Q5LGE3</accession>
<sequence length="58" mass="6860">MLRISSYDENGIVFLSEGQKNWPKKHQGIDLIFALFIFWIANFSPQFVPEAFHKNIIY</sequence>
<proteinExistence type="predicted"/>
<keyword evidence="1" id="KW-1133">Transmembrane helix</keyword>
<reference evidence="2 3" key="1">
    <citation type="journal article" date="2005" name="Science">
        <title>Extensive DNA inversions in the B. fragilis genome control variable gene expression.</title>
        <authorList>
            <person name="Cerdeno-Tarraga A.M."/>
            <person name="Patrick S."/>
            <person name="Crosmann L."/>
            <person name="Blakely G."/>
            <person name="Abratt V."/>
            <person name="Lennard N."/>
            <person name="Duerden B."/>
            <person name="Poxton I."/>
            <person name="Harris B."/>
            <person name="Quail M.A."/>
            <person name="Barron A."/>
            <person name="Clarck L."/>
            <person name="Corton C."/>
            <person name="Doggett J."/>
            <person name="Holden M.T.G."/>
            <person name="Larke N."/>
            <person name="Line A."/>
            <person name="Lord A."/>
            <person name="Norbertczak H."/>
            <person name="Ormond D."/>
            <person name="Price C."/>
            <person name="Rabbinowitsch E."/>
            <person name="Woodward J."/>
            <person name="Barrel B.G."/>
            <person name="Parkhill J."/>
        </authorList>
    </citation>
    <scope>NUCLEOTIDE SEQUENCE [LARGE SCALE GENOMIC DNA]</scope>
    <source>
        <strain evidence="3">ATCC 25285 / DSM 2151 / CCUG 4856 / JCM 11019 / LMG 10263 / NCTC 9343 / Onslow / VPI 2553 / EN-2</strain>
    </source>
</reference>
<keyword evidence="1" id="KW-0812">Transmembrane</keyword>
<gene>
    <name evidence="2" type="ORF">BF9343_1016</name>
</gene>
<name>Q5LGE3_BACFN</name>
<dbReference type="EMBL" id="CR626927">
    <property type="protein sequence ID" value="CAH06797.1"/>
    <property type="molecule type" value="Genomic_DNA"/>
</dbReference>
<evidence type="ECO:0000313" key="3">
    <source>
        <dbReference type="Proteomes" id="UP000006731"/>
    </source>
</evidence>
<dbReference type="KEGG" id="bfs:BF9343_1016"/>
<organism evidence="2 3">
    <name type="scientific">Bacteroides fragilis (strain ATCC 25285 / DSM 2151 / CCUG 4856 / JCM 11019 / LMG 10263 / NCTC 9343 / Onslow / VPI 2553 / EN-2)</name>
    <dbReference type="NCBI Taxonomy" id="272559"/>
    <lineage>
        <taxon>Bacteria</taxon>
        <taxon>Pseudomonadati</taxon>
        <taxon>Bacteroidota</taxon>
        <taxon>Bacteroidia</taxon>
        <taxon>Bacteroidales</taxon>
        <taxon>Bacteroidaceae</taxon>
        <taxon>Bacteroides</taxon>
    </lineage>
</organism>
<keyword evidence="1" id="KW-0472">Membrane</keyword>
<evidence type="ECO:0000256" key="1">
    <source>
        <dbReference type="SAM" id="Phobius"/>
    </source>
</evidence>
<protein>
    <submittedName>
        <fullName evidence="2">Uncharacterized protein</fullName>
    </submittedName>
</protein>
<keyword evidence="3" id="KW-1185">Reference proteome</keyword>
<evidence type="ECO:0000313" key="2">
    <source>
        <dbReference type="EMBL" id="CAH06797.1"/>
    </source>
</evidence>
<dbReference type="PaxDb" id="272559-BF9343_1016"/>
<feature type="transmembrane region" description="Helical" evidence="1">
    <location>
        <begin position="29"/>
        <end position="48"/>
    </location>
</feature>
<dbReference type="HOGENOM" id="CLU_210760_0_0_10"/>
<dbReference type="AlphaFoldDB" id="Q5LGE3"/>